<gene>
    <name evidence="2" type="ORF">NEMVEDRAFT_v1g136571</name>
</gene>
<dbReference type="InterPro" id="IPR035892">
    <property type="entry name" value="C2_domain_sf"/>
</dbReference>
<dbReference type="GO" id="GO:0061891">
    <property type="term" value="F:calcium ion sensor activity"/>
    <property type="evidence" value="ECO:0000318"/>
    <property type="project" value="GO_Central"/>
</dbReference>
<dbReference type="EMBL" id="DS469884">
    <property type="protein sequence ID" value="EDO31639.1"/>
    <property type="molecule type" value="Genomic_DNA"/>
</dbReference>
<dbReference type="Gene3D" id="2.60.40.150">
    <property type="entry name" value="C2 domain"/>
    <property type="match status" value="2"/>
</dbReference>
<organism evidence="2 3">
    <name type="scientific">Nematostella vectensis</name>
    <name type="common">Starlet sea anemone</name>
    <dbReference type="NCBI Taxonomy" id="45351"/>
    <lineage>
        <taxon>Eukaryota</taxon>
        <taxon>Metazoa</taxon>
        <taxon>Cnidaria</taxon>
        <taxon>Anthozoa</taxon>
        <taxon>Hexacorallia</taxon>
        <taxon>Actiniaria</taxon>
        <taxon>Edwardsiidae</taxon>
        <taxon>Nematostella</taxon>
    </lineage>
</organism>
<dbReference type="GO" id="GO:0005544">
    <property type="term" value="F:calcium-dependent phospholipid binding"/>
    <property type="evidence" value="ECO:0000318"/>
    <property type="project" value="GO_Central"/>
</dbReference>
<evidence type="ECO:0000313" key="2">
    <source>
        <dbReference type="EMBL" id="EDO31639.1"/>
    </source>
</evidence>
<dbReference type="HOGENOM" id="CLU_023008_11_0_1"/>
<dbReference type="PANTHER" id="PTHR10024:SF227">
    <property type="entry name" value="SYNAPTOTAGMIN 1"/>
    <property type="match status" value="1"/>
</dbReference>
<keyword evidence="3" id="KW-1185">Reference proteome</keyword>
<dbReference type="AlphaFoldDB" id="A7SXC9"/>
<feature type="domain" description="C2" evidence="1">
    <location>
        <begin position="20"/>
        <end position="145"/>
    </location>
</feature>
<sequence length="302" mass="34415">MEEVKDVIINIDENEKHTSGLGRLRFALNYNATKTELQVTIIKASDLFVHDNKEGINPYVKISLLPQKFCWQKTRIVEDSPDAVFNESFVISGFSKERIREYKLSFCVVNYHEYFKERYADDVIGEIHFPLSELKVPDDKSTVSLTRWTDLRPVASSKSDPVDLGEVCVSLCFRPFSGRLIVTVTKIQGLSKVACLVSDPYIKLSLYCDGVRLSKANTRVKRRTLNPIYNEKFNFNVTADQISHTTVALRVANHREAHSPSLGLVLLGYNSRGSGQEQWHGMLESPSRHIEKWHKILPDDLA</sequence>
<dbReference type="CDD" id="cd00276">
    <property type="entry name" value="C2B_Synaptotagmin"/>
    <property type="match status" value="1"/>
</dbReference>
<name>A7SXC9_NEMVE</name>
<dbReference type="GO" id="GO:0005886">
    <property type="term" value="C:plasma membrane"/>
    <property type="evidence" value="ECO:0000318"/>
    <property type="project" value="GO_Central"/>
</dbReference>
<dbReference type="GO" id="GO:0000149">
    <property type="term" value="F:SNARE binding"/>
    <property type="evidence" value="ECO:0000318"/>
    <property type="project" value="GO_Central"/>
</dbReference>
<evidence type="ECO:0000259" key="1">
    <source>
        <dbReference type="PROSITE" id="PS50004"/>
    </source>
</evidence>
<dbReference type="PROSITE" id="PS50004">
    <property type="entry name" value="C2"/>
    <property type="match status" value="2"/>
</dbReference>
<dbReference type="Proteomes" id="UP000001593">
    <property type="component" value="Unassembled WGS sequence"/>
</dbReference>
<dbReference type="GO" id="GO:0016192">
    <property type="term" value="P:vesicle-mediated transport"/>
    <property type="evidence" value="ECO:0000318"/>
    <property type="project" value="GO_Central"/>
</dbReference>
<dbReference type="OMA" id="RVANHRE"/>
<dbReference type="PhylomeDB" id="A7SXC9"/>
<dbReference type="FunFam" id="2.60.40.150:FF:000222">
    <property type="entry name" value="SyNapTotagmin"/>
    <property type="match status" value="1"/>
</dbReference>
<dbReference type="SUPFAM" id="SSF49562">
    <property type="entry name" value="C2 domain (Calcium/lipid-binding domain, CaLB)"/>
    <property type="match status" value="2"/>
</dbReference>
<dbReference type="GO" id="GO:0070382">
    <property type="term" value="C:exocytic vesicle"/>
    <property type="evidence" value="ECO:0000318"/>
    <property type="project" value="GO_Central"/>
</dbReference>
<dbReference type="eggNOG" id="KOG1028">
    <property type="taxonomic scope" value="Eukaryota"/>
</dbReference>
<dbReference type="GO" id="GO:0017158">
    <property type="term" value="P:regulation of calcium ion-dependent exocytosis"/>
    <property type="evidence" value="ECO:0000318"/>
    <property type="project" value="GO_Central"/>
</dbReference>
<accession>A7SXC9</accession>
<dbReference type="STRING" id="45351.A7SXC9"/>
<evidence type="ECO:0000313" key="3">
    <source>
        <dbReference type="Proteomes" id="UP000001593"/>
    </source>
</evidence>
<dbReference type="PANTHER" id="PTHR10024">
    <property type="entry name" value="SYNAPTOTAGMIN"/>
    <property type="match status" value="1"/>
</dbReference>
<reference evidence="2 3" key="1">
    <citation type="journal article" date="2007" name="Science">
        <title>Sea anemone genome reveals ancestral eumetazoan gene repertoire and genomic organization.</title>
        <authorList>
            <person name="Putnam N.H."/>
            <person name="Srivastava M."/>
            <person name="Hellsten U."/>
            <person name="Dirks B."/>
            <person name="Chapman J."/>
            <person name="Salamov A."/>
            <person name="Terry A."/>
            <person name="Shapiro H."/>
            <person name="Lindquist E."/>
            <person name="Kapitonov V.V."/>
            <person name="Jurka J."/>
            <person name="Genikhovich G."/>
            <person name="Grigoriev I.V."/>
            <person name="Lucas S.M."/>
            <person name="Steele R.E."/>
            <person name="Finnerty J.R."/>
            <person name="Technau U."/>
            <person name="Martindale M.Q."/>
            <person name="Rokhsar D.S."/>
        </authorList>
    </citation>
    <scope>NUCLEOTIDE SEQUENCE [LARGE SCALE GENOMIC DNA]</scope>
    <source>
        <strain evidence="3">CH2 X CH6</strain>
    </source>
</reference>
<proteinExistence type="predicted"/>
<dbReference type="InParanoid" id="A7SXC9"/>
<feature type="domain" description="C2" evidence="1">
    <location>
        <begin position="163"/>
        <end position="294"/>
    </location>
</feature>
<dbReference type="InterPro" id="IPR000008">
    <property type="entry name" value="C2_dom"/>
</dbReference>
<protein>
    <recommendedName>
        <fullName evidence="1">C2 domain-containing protein</fullName>
    </recommendedName>
</protein>
<dbReference type="Pfam" id="PF00168">
    <property type="entry name" value="C2"/>
    <property type="match status" value="2"/>
</dbReference>
<dbReference type="SMART" id="SM00239">
    <property type="entry name" value="C2"/>
    <property type="match status" value="2"/>
</dbReference>